<keyword evidence="4" id="KW-0472">Membrane</keyword>
<sequence length="241" mass="27484">MSRSTMSLLSASSLPTFFPTTTQTLKRTAVTNLQFLVRSSDTTVEVGVSVDEGKQETVSLGSNGGVTATVPKKKEMVIVEEFPKFGDSRWVNGTWDLHQFKRDGGFTDWDSVIDAEVRRRKWLQLHPETSSNEDPVTFDTSIIPWWSWVKRFHLPEAELLNGRAAMIGFFMGYFVDSLTGVGLVDQTGNFFCKTLLLISVLWVLFIRKNEDLETLKKLLAETTFYDKQWQATWQEDEEPKP</sequence>
<dbReference type="OrthoDB" id="566010at2759"/>
<evidence type="ECO:0000256" key="2">
    <source>
        <dbReference type="ARBA" id="ARBA00022692"/>
    </source>
</evidence>
<accession>A0A0K9P8Q9</accession>
<comment type="caution">
    <text evidence="5">The sequence shown here is derived from an EMBL/GenBank/DDBJ whole genome shotgun (WGS) entry which is preliminary data.</text>
</comment>
<keyword evidence="3" id="KW-1133">Transmembrane helix</keyword>
<name>A0A0K9P8Q9_ZOSMR</name>
<evidence type="ECO:0000256" key="1">
    <source>
        <dbReference type="ARBA" id="ARBA00004141"/>
    </source>
</evidence>
<comment type="subcellular location">
    <subcellularLocation>
        <location evidence="1">Membrane</location>
        <topology evidence="1">Multi-pass membrane protein</topology>
    </subcellularLocation>
</comment>
<dbReference type="PANTHER" id="PTHR14154">
    <property type="entry name" value="UPF0041 BRAIN PROTEIN 44-RELATED"/>
    <property type="match status" value="1"/>
</dbReference>
<evidence type="ECO:0000313" key="6">
    <source>
        <dbReference type="Proteomes" id="UP000036987"/>
    </source>
</evidence>
<keyword evidence="2" id="KW-0812">Transmembrane</keyword>
<protein>
    <submittedName>
        <fullName evidence="5">Light harvesting-like protein 3</fullName>
    </submittedName>
</protein>
<dbReference type="OMA" id="FFMAYLF"/>
<dbReference type="STRING" id="29655.A0A0K9P8Q9"/>
<evidence type="ECO:0000313" key="5">
    <source>
        <dbReference type="EMBL" id="KMZ64535.1"/>
    </source>
</evidence>
<dbReference type="SUPFAM" id="SSF103511">
    <property type="entry name" value="Chlorophyll a-b binding protein"/>
    <property type="match status" value="1"/>
</dbReference>
<reference evidence="6" key="1">
    <citation type="journal article" date="2016" name="Nature">
        <title>The genome of the seagrass Zostera marina reveals angiosperm adaptation to the sea.</title>
        <authorList>
            <person name="Olsen J.L."/>
            <person name="Rouze P."/>
            <person name="Verhelst B."/>
            <person name="Lin Y.-C."/>
            <person name="Bayer T."/>
            <person name="Collen J."/>
            <person name="Dattolo E."/>
            <person name="De Paoli E."/>
            <person name="Dittami S."/>
            <person name="Maumus F."/>
            <person name="Michel G."/>
            <person name="Kersting A."/>
            <person name="Lauritano C."/>
            <person name="Lohaus R."/>
            <person name="Toepel M."/>
            <person name="Tonon T."/>
            <person name="Vanneste K."/>
            <person name="Amirebrahimi M."/>
            <person name="Brakel J."/>
            <person name="Bostroem C."/>
            <person name="Chovatia M."/>
            <person name="Grimwood J."/>
            <person name="Jenkins J.W."/>
            <person name="Jueterbock A."/>
            <person name="Mraz A."/>
            <person name="Stam W.T."/>
            <person name="Tice H."/>
            <person name="Bornberg-Bauer E."/>
            <person name="Green P.J."/>
            <person name="Pearson G.A."/>
            <person name="Procaccini G."/>
            <person name="Duarte C.M."/>
            <person name="Schmutz J."/>
            <person name="Reusch T.B.H."/>
            <person name="Van de Peer Y."/>
        </authorList>
    </citation>
    <scope>NUCLEOTIDE SEQUENCE [LARGE SCALE GENOMIC DNA]</scope>
    <source>
        <strain evidence="6">cv. Finnish</strain>
    </source>
</reference>
<dbReference type="GO" id="GO:0009535">
    <property type="term" value="C:chloroplast thylakoid membrane"/>
    <property type="evidence" value="ECO:0000318"/>
    <property type="project" value="GO_Central"/>
</dbReference>
<evidence type="ECO:0000256" key="3">
    <source>
        <dbReference type="ARBA" id="ARBA00022989"/>
    </source>
</evidence>
<keyword evidence="6" id="KW-1185">Reference proteome</keyword>
<dbReference type="EMBL" id="LFYR01001131">
    <property type="protein sequence ID" value="KMZ64535.1"/>
    <property type="molecule type" value="Genomic_DNA"/>
</dbReference>
<evidence type="ECO:0000256" key="4">
    <source>
        <dbReference type="ARBA" id="ARBA00023136"/>
    </source>
</evidence>
<proteinExistence type="predicted"/>
<organism evidence="5 6">
    <name type="scientific">Zostera marina</name>
    <name type="common">Eelgrass</name>
    <dbReference type="NCBI Taxonomy" id="29655"/>
    <lineage>
        <taxon>Eukaryota</taxon>
        <taxon>Viridiplantae</taxon>
        <taxon>Streptophyta</taxon>
        <taxon>Embryophyta</taxon>
        <taxon>Tracheophyta</taxon>
        <taxon>Spermatophyta</taxon>
        <taxon>Magnoliopsida</taxon>
        <taxon>Liliopsida</taxon>
        <taxon>Zosteraceae</taxon>
        <taxon>Zostera</taxon>
    </lineage>
</organism>
<dbReference type="AlphaFoldDB" id="A0A0K9P8Q9"/>
<dbReference type="Proteomes" id="UP000036987">
    <property type="component" value="Unassembled WGS sequence"/>
</dbReference>
<gene>
    <name evidence="5" type="ORF">ZOSMA_361G00150</name>
</gene>